<dbReference type="EMBL" id="FZOG01000002">
    <property type="protein sequence ID" value="SNS23627.1"/>
    <property type="molecule type" value="Genomic_DNA"/>
</dbReference>
<dbReference type="RefSeq" id="WP_010486231.1">
    <property type="nucleotide sequence ID" value="NZ_FZOG01000002.1"/>
</dbReference>
<name>A0A239CU69_9PSED</name>
<feature type="signal peptide" evidence="1">
    <location>
        <begin position="1"/>
        <end position="23"/>
    </location>
</feature>
<evidence type="ECO:0000313" key="2">
    <source>
        <dbReference type="EMBL" id="SNS23627.1"/>
    </source>
</evidence>
<evidence type="ECO:0000256" key="1">
    <source>
        <dbReference type="SAM" id="SignalP"/>
    </source>
</evidence>
<reference evidence="3" key="1">
    <citation type="submission" date="2017-06" db="EMBL/GenBank/DDBJ databases">
        <authorList>
            <person name="Varghese N."/>
            <person name="Submissions S."/>
        </authorList>
    </citation>
    <scope>NUCLEOTIDE SEQUENCE [LARGE SCALE GENOMIC DNA]</scope>
    <source>
        <strain evidence="3">CIP 108523</strain>
    </source>
</reference>
<dbReference type="Proteomes" id="UP000242915">
    <property type="component" value="Unassembled WGS sequence"/>
</dbReference>
<protein>
    <submittedName>
        <fullName evidence="2">Uncharacterized protein</fullName>
    </submittedName>
</protein>
<feature type="chain" id="PRO_5011301830" evidence="1">
    <location>
        <begin position="24"/>
        <end position="71"/>
    </location>
</feature>
<evidence type="ECO:0000313" key="3">
    <source>
        <dbReference type="Proteomes" id="UP000242915"/>
    </source>
</evidence>
<keyword evidence="3" id="KW-1185">Reference proteome</keyword>
<keyword evidence="1" id="KW-0732">Signal</keyword>
<organism evidence="2 3">
    <name type="scientific">Pseudomonas segetis</name>
    <dbReference type="NCBI Taxonomy" id="298908"/>
    <lineage>
        <taxon>Bacteria</taxon>
        <taxon>Pseudomonadati</taxon>
        <taxon>Pseudomonadota</taxon>
        <taxon>Gammaproteobacteria</taxon>
        <taxon>Pseudomonadales</taxon>
        <taxon>Pseudomonadaceae</taxon>
        <taxon>Pseudomonas</taxon>
    </lineage>
</organism>
<gene>
    <name evidence="2" type="ORF">SAMN05216255_1899</name>
</gene>
<accession>A0A239CU69</accession>
<proteinExistence type="predicted"/>
<sequence>MKLEFARGLFLAGALGVTSVAFAAWNESSPQVITGFSQGYCPLPASQRADTPEKPDGDLLLFMFGMSQGMR</sequence>
<dbReference type="AlphaFoldDB" id="A0A239CU69"/>